<feature type="region of interest" description="Disordered" evidence="1">
    <location>
        <begin position="381"/>
        <end position="494"/>
    </location>
</feature>
<sequence length="583" mass="64785">MPGITAPQRARTFRKPSGLPNPPMILLAGPEKTGKSRLAAEGTASELLGMTYWIEIGGSEGTADYYGRLPGANYEIVPHDGSYQDILDAVRCAVAQPPAVEGKRNMIVLDNVSVLWDMLSDEQALYARWRAEKKAQDQRRRGPNPDLPVTVDPDLWNRAKDRWGEILWHLRRHSGPTLLLARQELVTAFENDRPTRDKTRKIKAEKNLPAAVDAIVELHALGEAYLTGVRTLHWEVAPGQSERFEDFSIDALLRRMGFQEAAAARQVTETRPEAYLDEQQAQRQQQSRQQERQQQHPDQRQQRQAPTRQEDQRPELSGNQAVELIRKALADENNPEAALQKLREQWGIVTLRQIMTRTRQWGEMSADALITRSLAYAKSRAEWKRKHAAQGAGQAPPTPPGQGPSTPPGRGPTAPPGTPSGQAQPDGAREHRAQEDLEPPADDDAPPPPDPEFDESPADERPEEVSEAEEPQATPAAPPAAPRTTRRSRNEGLALKALNAEADVQARIKMMTVGEHLGPISEAGDPPMTVLRDYLEQHRPAIIAQLEREGHTELAAYYRSAPTVEPQIQQRFAPYFEGASAGK</sequence>
<reference evidence="2 3" key="1">
    <citation type="submission" date="2024-12" db="EMBL/GenBank/DDBJ databases">
        <title>Forecasting of Potato common scab and diversities of Pathogenic streptomyces spp. in china.</title>
        <authorList>
            <person name="Handique U."/>
            <person name="Wu J."/>
        </authorList>
    </citation>
    <scope>NUCLEOTIDE SEQUENCE [LARGE SCALE GENOMIC DNA]</scope>
    <source>
        <strain evidence="2 3">ZRIMU1585</strain>
    </source>
</reference>
<name>A0ABW9IZM6_STRGJ</name>
<evidence type="ECO:0000313" key="2">
    <source>
        <dbReference type="EMBL" id="MFM9653115.1"/>
    </source>
</evidence>
<feature type="region of interest" description="Disordered" evidence="1">
    <location>
        <begin position="277"/>
        <end position="317"/>
    </location>
</feature>
<feature type="compositionally biased region" description="Low complexity" evidence="1">
    <location>
        <begin position="279"/>
        <end position="288"/>
    </location>
</feature>
<organism evidence="2 3">
    <name type="scientific">Streptomyces galilaeus</name>
    <dbReference type="NCBI Taxonomy" id="33899"/>
    <lineage>
        <taxon>Bacteria</taxon>
        <taxon>Bacillati</taxon>
        <taxon>Actinomycetota</taxon>
        <taxon>Actinomycetes</taxon>
        <taxon>Kitasatosporales</taxon>
        <taxon>Streptomycetaceae</taxon>
        <taxon>Streptomyces</taxon>
    </lineage>
</organism>
<feature type="region of interest" description="Disordered" evidence="1">
    <location>
        <begin position="1"/>
        <end position="21"/>
    </location>
</feature>
<comment type="caution">
    <text evidence="2">The sequence shown here is derived from an EMBL/GenBank/DDBJ whole genome shotgun (WGS) entry which is preliminary data.</text>
</comment>
<accession>A0ABW9IZM6</accession>
<evidence type="ECO:0000256" key="1">
    <source>
        <dbReference type="SAM" id="MobiDB-lite"/>
    </source>
</evidence>
<protein>
    <submittedName>
        <fullName evidence="2">Uncharacterized protein</fullName>
    </submittedName>
</protein>
<feature type="compositionally biased region" description="Pro residues" evidence="1">
    <location>
        <begin position="396"/>
        <end position="418"/>
    </location>
</feature>
<dbReference type="Proteomes" id="UP001631993">
    <property type="component" value="Unassembled WGS sequence"/>
</dbReference>
<dbReference type="RefSeq" id="WP_369277497.1">
    <property type="nucleotide sequence ID" value="NZ_JBJVMW010000045.1"/>
</dbReference>
<feature type="compositionally biased region" description="Acidic residues" evidence="1">
    <location>
        <begin position="436"/>
        <end position="457"/>
    </location>
</feature>
<gene>
    <name evidence="2" type="ORF">ACKI1S_44340</name>
</gene>
<keyword evidence="3" id="KW-1185">Reference proteome</keyword>
<feature type="compositionally biased region" description="Basic and acidic residues" evidence="1">
    <location>
        <begin position="289"/>
        <end position="301"/>
    </location>
</feature>
<proteinExistence type="predicted"/>
<dbReference type="EMBL" id="JBJVNE010000039">
    <property type="protein sequence ID" value="MFM9653115.1"/>
    <property type="molecule type" value="Genomic_DNA"/>
</dbReference>
<evidence type="ECO:0000313" key="3">
    <source>
        <dbReference type="Proteomes" id="UP001631993"/>
    </source>
</evidence>